<protein>
    <submittedName>
        <fullName evidence="2">Uncharacterized protein</fullName>
    </submittedName>
</protein>
<comment type="caution">
    <text evidence="2">The sequence shown here is derived from an EMBL/GenBank/DDBJ whole genome shotgun (WGS) entry which is preliminary data.</text>
</comment>
<feature type="transmembrane region" description="Helical" evidence="1">
    <location>
        <begin position="25"/>
        <end position="49"/>
    </location>
</feature>
<evidence type="ECO:0000313" key="3">
    <source>
        <dbReference type="Proteomes" id="UP000246722"/>
    </source>
</evidence>
<proteinExistence type="predicted"/>
<evidence type="ECO:0000313" key="2">
    <source>
        <dbReference type="EMBL" id="PXA68490.1"/>
    </source>
</evidence>
<reference evidence="2 3" key="1">
    <citation type="submission" date="2018-05" db="EMBL/GenBank/DDBJ databases">
        <title>Genetic diversity of glacier-inhabiting Cryobacterium bacteria in China and description of Cryobacterium mengkeensis sp. nov. and Arthrobacter glacialis sp. nov.</title>
        <authorList>
            <person name="Liu Q."/>
            <person name="Xin Y.-H."/>
        </authorList>
    </citation>
    <scope>NUCLEOTIDE SEQUENCE [LARGE SCALE GENOMIC DNA]</scope>
    <source>
        <strain evidence="2 3">SK-1</strain>
    </source>
</reference>
<dbReference type="RefSeq" id="WP_146215854.1">
    <property type="nucleotide sequence ID" value="NZ_QHLY01000012.1"/>
</dbReference>
<dbReference type="OrthoDB" id="5198287at2"/>
<name>A0A317ZPR7_9MICO</name>
<dbReference type="EMBL" id="QHLY01000012">
    <property type="protein sequence ID" value="PXA68490.1"/>
    <property type="molecule type" value="Genomic_DNA"/>
</dbReference>
<keyword evidence="1" id="KW-0472">Membrane</keyword>
<dbReference type="Proteomes" id="UP000246722">
    <property type="component" value="Unassembled WGS sequence"/>
</dbReference>
<gene>
    <name evidence="2" type="ORF">CTB96_18025</name>
</gene>
<keyword evidence="3" id="KW-1185">Reference proteome</keyword>
<accession>A0A317ZPR7</accession>
<feature type="transmembrane region" description="Helical" evidence="1">
    <location>
        <begin position="115"/>
        <end position="134"/>
    </location>
</feature>
<feature type="transmembrane region" description="Helical" evidence="1">
    <location>
        <begin position="78"/>
        <end position="103"/>
    </location>
</feature>
<keyword evidence="1" id="KW-1133">Transmembrane helix</keyword>
<keyword evidence="1" id="KW-0812">Transmembrane</keyword>
<evidence type="ECO:0000256" key="1">
    <source>
        <dbReference type="SAM" id="Phobius"/>
    </source>
</evidence>
<dbReference type="AlphaFoldDB" id="A0A317ZPR7"/>
<sequence length="144" mass="14549">MADYGPVPSYALVAGSAPRPWRPALAALAAAVVTAFCLPIHLALAFLFLTASQSYDTTGSGGPFKSCGSATDCSDPNYGVMLGMGALMAVLWLAAALLGQLAWGPGFRFARVLGLTVWSAAVAVGGCAIVYAVLTGGGVSFYAP</sequence>
<organism evidence="2 3">
    <name type="scientific">Cryobacterium arcticum</name>
    <dbReference type="NCBI Taxonomy" id="670052"/>
    <lineage>
        <taxon>Bacteria</taxon>
        <taxon>Bacillati</taxon>
        <taxon>Actinomycetota</taxon>
        <taxon>Actinomycetes</taxon>
        <taxon>Micrococcales</taxon>
        <taxon>Microbacteriaceae</taxon>
        <taxon>Cryobacterium</taxon>
    </lineage>
</organism>